<feature type="domain" description="SLH" evidence="3">
    <location>
        <begin position="587"/>
        <end position="644"/>
    </location>
</feature>
<evidence type="ECO:0000313" key="4">
    <source>
        <dbReference type="EMBL" id="MEA0978676.1"/>
    </source>
</evidence>
<feature type="compositionally biased region" description="Basic and acidic residues" evidence="2">
    <location>
        <begin position="420"/>
        <end position="434"/>
    </location>
</feature>
<evidence type="ECO:0000256" key="2">
    <source>
        <dbReference type="SAM" id="MobiDB-lite"/>
    </source>
</evidence>
<evidence type="ECO:0000313" key="5">
    <source>
        <dbReference type="Proteomes" id="UP001289615"/>
    </source>
</evidence>
<dbReference type="PANTHER" id="PTHR46928:SF1">
    <property type="entry name" value="MESENCHYME-SPECIFIC CELL SURFACE GLYCOPROTEIN"/>
    <property type="match status" value="1"/>
</dbReference>
<dbReference type="PROSITE" id="PS51272">
    <property type="entry name" value="SLH"/>
    <property type="match status" value="3"/>
</dbReference>
<feature type="region of interest" description="Disordered" evidence="2">
    <location>
        <begin position="414"/>
        <end position="434"/>
    </location>
</feature>
<evidence type="ECO:0000259" key="3">
    <source>
        <dbReference type="PROSITE" id="PS51272"/>
    </source>
</evidence>
<keyword evidence="5" id="KW-1185">Reference proteome</keyword>
<evidence type="ECO:0000256" key="1">
    <source>
        <dbReference type="ARBA" id="ARBA00022729"/>
    </source>
</evidence>
<dbReference type="PANTHER" id="PTHR46928">
    <property type="entry name" value="MESENCHYME-SPECIFIC CELL SURFACE GLYCOPROTEIN"/>
    <property type="match status" value="1"/>
</dbReference>
<name>A0ABU5NRM1_9BACI</name>
<gene>
    <name evidence="4" type="ORF">U6C28_20465</name>
</gene>
<reference evidence="4 5" key="1">
    <citation type="submission" date="2023-12" db="EMBL/GenBank/DDBJ databases">
        <title>Genome comparison identifies genes involved in endophytic behavior of Lysinibacillus irui and provides insights into its role as a plant-growth promoting bacterium.</title>
        <authorList>
            <person name="Hilario S."/>
            <person name="Matos I."/>
            <person name="Goncalves M.F.M."/>
            <person name="Pardo C.A."/>
            <person name="Santos M.J."/>
        </authorList>
    </citation>
    <scope>NUCLEOTIDE SEQUENCE [LARGE SCALE GENOMIC DNA]</scope>
    <source>
        <strain evidence="4 5">B3</strain>
    </source>
</reference>
<dbReference type="Proteomes" id="UP001289615">
    <property type="component" value="Unassembled WGS sequence"/>
</dbReference>
<dbReference type="InterPro" id="IPR001119">
    <property type="entry name" value="SLH_dom"/>
</dbReference>
<dbReference type="SUPFAM" id="SSF75011">
    <property type="entry name" value="3-carboxy-cis,cis-mucoante lactonizing enzyme"/>
    <property type="match status" value="1"/>
</dbReference>
<dbReference type="InterPro" id="IPR052956">
    <property type="entry name" value="Mesenchyme-surface_protein"/>
</dbReference>
<dbReference type="EMBL" id="JAXUIA010000016">
    <property type="protein sequence ID" value="MEA0978676.1"/>
    <property type="molecule type" value="Genomic_DNA"/>
</dbReference>
<keyword evidence="1" id="KW-0732">Signal</keyword>
<organism evidence="4 5">
    <name type="scientific">Lysinibacillus irui</name>
    <dbReference type="NCBI Taxonomy" id="2998077"/>
    <lineage>
        <taxon>Bacteria</taxon>
        <taxon>Bacillati</taxon>
        <taxon>Bacillota</taxon>
        <taxon>Bacilli</taxon>
        <taxon>Bacillales</taxon>
        <taxon>Bacillaceae</taxon>
        <taxon>Lysinibacillus</taxon>
    </lineage>
</organism>
<dbReference type="Pfam" id="PF22494">
    <property type="entry name" value="choice_anch_I"/>
    <property type="match status" value="2"/>
</dbReference>
<dbReference type="InterPro" id="IPR015943">
    <property type="entry name" value="WD40/YVTN_repeat-like_dom_sf"/>
</dbReference>
<dbReference type="Pfam" id="PF00395">
    <property type="entry name" value="SLH"/>
    <property type="match status" value="3"/>
</dbReference>
<dbReference type="Gene3D" id="2.130.10.10">
    <property type="entry name" value="YVTN repeat-like/Quinoprotein amine dehydrogenase"/>
    <property type="match status" value="1"/>
</dbReference>
<dbReference type="RefSeq" id="WP_322611458.1">
    <property type="nucleotide sequence ID" value="NZ_JAXLNX010000009.1"/>
</dbReference>
<accession>A0ABU5NRM1</accession>
<proteinExistence type="predicted"/>
<dbReference type="NCBIfam" id="NF038117">
    <property type="entry name" value="choice_anch_I"/>
    <property type="match status" value="1"/>
</dbReference>
<protein>
    <submittedName>
        <fullName evidence="4">Choice-of-anchor I family protein</fullName>
    </submittedName>
</protein>
<dbReference type="InterPro" id="IPR055188">
    <property type="entry name" value="Choice_anch_I"/>
</dbReference>
<feature type="domain" description="SLH" evidence="3">
    <location>
        <begin position="647"/>
        <end position="704"/>
    </location>
</feature>
<comment type="caution">
    <text evidence="4">The sequence shown here is derived from an EMBL/GenBank/DDBJ whole genome shotgun (WGS) entry which is preliminary data.</text>
</comment>
<feature type="domain" description="SLH" evidence="3">
    <location>
        <begin position="523"/>
        <end position="586"/>
    </location>
</feature>
<sequence length="704" mass="77742">MKYKKLAAMAAGCSIALASFLVGENQSYAVEKIPSELTLNVSSRYDSGVKNEDGGATEIVAYNADNHKYYVINGTTKQIEVVPLQKNTPFTTLKAEKFINLEKALKEVKPNFSYGDVTSISISTESDIIAAAVQAADYNDNGLAVLLDYSGTILHVVEAGKQPDMITFTPDGKKILVANEGEPREGYEMATDPEGSVSIIELSTDMTKATAKNITFKAMDAQREELVAKGIILKKKTNPSVDFEPEYIAVNRMSDKAYITLQEANAIATLDLTMGEWINIQPLGFKDHSKEKNALDFMKDNKINITTENLFGIYMPDGIASYEVNGKTYLVTANEGDSRDWNGYINEKETELKGNDVVLFDSSDYDGLQQGKLYSFGARSFSIYEADTMTQIYDSGSDFEKVIADSLPEYFNASNNNTKLDNRSGKKGPEPEDVKIGQIGDRTYAFIGIERVGGIMMYDITKPDAPEFVQYFNERDFSENIKGDVSPEGLTFIPASTSITGLPTLLAAHEVSGTVTAFTFGNSNNSTFSDIQGHWAQTAIEYLASTQIFNGITKNQFYPNAQLTRAQFITVLSRAQGISTTTKAPFSDVKPDDYFAEAVAWAHEHKLVDSTDGKFRPHEPISREEAAVILYNFTKLIEKPLSKHQPKLLFKDDAAISAHTKEAIYSLQQAGILTGDKQQLFEPQSTLSRATIASILYRLFVQSY</sequence>